<name>A0A501WX15_9RHOB</name>
<dbReference type="AlphaFoldDB" id="A0A501WX15"/>
<accession>A0A501WX15</accession>
<evidence type="ECO:0000313" key="2">
    <source>
        <dbReference type="Proteomes" id="UP000319255"/>
    </source>
</evidence>
<keyword evidence="2" id="KW-1185">Reference proteome</keyword>
<proteinExistence type="predicted"/>
<gene>
    <name evidence="1" type="ORF">FJM51_02830</name>
</gene>
<organism evidence="1 2">
    <name type="scientific">Amaricoccus solimangrovi</name>
    <dbReference type="NCBI Taxonomy" id="2589815"/>
    <lineage>
        <taxon>Bacteria</taxon>
        <taxon>Pseudomonadati</taxon>
        <taxon>Pseudomonadota</taxon>
        <taxon>Alphaproteobacteria</taxon>
        <taxon>Rhodobacterales</taxon>
        <taxon>Paracoccaceae</taxon>
        <taxon>Amaricoccus</taxon>
    </lineage>
</organism>
<evidence type="ECO:0000313" key="1">
    <source>
        <dbReference type="EMBL" id="TPE52980.1"/>
    </source>
</evidence>
<reference evidence="1 2" key="1">
    <citation type="submission" date="2019-06" db="EMBL/GenBank/DDBJ databases">
        <title>A novel bacterium of genus Amaricoccus, isolated from marine sediment.</title>
        <authorList>
            <person name="Huang H."/>
            <person name="Mo K."/>
            <person name="Hu Y."/>
        </authorList>
    </citation>
    <scope>NUCLEOTIDE SEQUENCE [LARGE SCALE GENOMIC DNA]</scope>
    <source>
        <strain evidence="1 2">HB172011</strain>
    </source>
</reference>
<dbReference type="EMBL" id="VFRP01000002">
    <property type="protein sequence ID" value="TPE52980.1"/>
    <property type="molecule type" value="Genomic_DNA"/>
</dbReference>
<sequence length="94" mass="10187">MTDPLSKILTAWSGKRLRVITTLGEFQGAVREAGDWLTLIDGKERETALILREHVVAVALAGAEFISNAELDALFEEAEDDAETSVFAKAVGHC</sequence>
<dbReference type="Proteomes" id="UP000319255">
    <property type="component" value="Unassembled WGS sequence"/>
</dbReference>
<protein>
    <submittedName>
        <fullName evidence="1">Uncharacterized protein</fullName>
    </submittedName>
</protein>
<comment type="caution">
    <text evidence="1">The sequence shown here is derived from an EMBL/GenBank/DDBJ whole genome shotgun (WGS) entry which is preliminary data.</text>
</comment>
<dbReference type="RefSeq" id="WP_140452601.1">
    <property type="nucleotide sequence ID" value="NZ_VFRP01000002.1"/>
</dbReference>